<dbReference type="AlphaFoldDB" id="A0A915D106"/>
<dbReference type="Gene3D" id="1.25.40.20">
    <property type="entry name" value="Ankyrin repeat-containing domain"/>
    <property type="match status" value="1"/>
</dbReference>
<sequence>MSHLFFDPNKQVDFVRASTNDISDQVPSTSYQSISNYTGEEAKEFYESLVMNEQSSSRRNSRATEDAMLSGSFLSSPSAKSRSEKPPPLTERDSRLFLKAAAEGDLASVKLFCKRGIDIEVEDMFRWTALMCAASADQVDCSGRTAASLAEKNGHFWIAGVIEKCRSEKNDDKLSDSMNKKCQLNKGFCTICQRDYTGDNHESSMVHMIHSGQLPSEGYAYGISQSNKGYQMLKSRGWSEKLGLGKNNEGRKYPIKTILKRDTKGLGMHGTEKSRKKVTHFEPFDVRAVESVQTQLSKGQYFKRLDKKKRKNVISRSLSSNVE</sequence>
<name>A0A915D106_9BILA</name>
<protein>
    <submittedName>
        <fullName evidence="3">G-patch domain-containing protein</fullName>
    </submittedName>
</protein>
<dbReference type="WBParaSite" id="jg14407">
    <property type="protein sequence ID" value="jg14407"/>
    <property type="gene ID" value="jg14407"/>
</dbReference>
<accession>A0A915D106</accession>
<dbReference type="Pfam" id="PF01585">
    <property type="entry name" value="G-patch"/>
    <property type="match status" value="1"/>
</dbReference>
<keyword evidence="2" id="KW-1185">Reference proteome</keyword>
<dbReference type="PANTHER" id="PTHR20923">
    <property type="entry name" value="BAT4 PROTEIN-RELATED"/>
    <property type="match status" value="1"/>
</dbReference>
<dbReference type="InterPro" id="IPR039146">
    <property type="entry name" value="GPANK1"/>
</dbReference>
<reference evidence="3" key="1">
    <citation type="submission" date="2022-11" db="UniProtKB">
        <authorList>
            <consortium name="WormBaseParasite"/>
        </authorList>
    </citation>
    <scope>IDENTIFICATION</scope>
</reference>
<dbReference type="InterPro" id="IPR000467">
    <property type="entry name" value="G_patch_dom"/>
</dbReference>
<feature type="domain" description="G-patch" evidence="1">
    <location>
        <begin position="225"/>
        <end position="271"/>
    </location>
</feature>
<dbReference type="Proteomes" id="UP000887574">
    <property type="component" value="Unplaced"/>
</dbReference>
<dbReference type="SUPFAM" id="SSF48403">
    <property type="entry name" value="Ankyrin repeat"/>
    <property type="match status" value="1"/>
</dbReference>
<dbReference type="SMART" id="SM00443">
    <property type="entry name" value="G_patch"/>
    <property type="match status" value="1"/>
</dbReference>
<proteinExistence type="predicted"/>
<dbReference type="InterPro" id="IPR036770">
    <property type="entry name" value="Ankyrin_rpt-contain_sf"/>
</dbReference>
<dbReference type="PROSITE" id="PS50174">
    <property type="entry name" value="G_PATCH"/>
    <property type="match status" value="1"/>
</dbReference>
<evidence type="ECO:0000313" key="2">
    <source>
        <dbReference type="Proteomes" id="UP000887574"/>
    </source>
</evidence>
<evidence type="ECO:0000313" key="3">
    <source>
        <dbReference type="WBParaSite" id="jg14407"/>
    </source>
</evidence>
<evidence type="ECO:0000259" key="1">
    <source>
        <dbReference type="PROSITE" id="PS50174"/>
    </source>
</evidence>
<organism evidence="2 3">
    <name type="scientific">Ditylenchus dipsaci</name>
    <dbReference type="NCBI Taxonomy" id="166011"/>
    <lineage>
        <taxon>Eukaryota</taxon>
        <taxon>Metazoa</taxon>
        <taxon>Ecdysozoa</taxon>
        <taxon>Nematoda</taxon>
        <taxon>Chromadorea</taxon>
        <taxon>Rhabditida</taxon>
        <taxon>Tylenchina</taxon>
        <taxon>Tylenchomorpha</taxon>
        <taxon>Sphaerularioidea</taxon>
        <taxon>Anguinidae</taxon>
        <taxon>Anguininae</taxon>
        <taxon>Ditylenchus</taxon>
    </lineage>
</organism>
<dbReference type="GO" id="GO:0003676">
    <property type="term" value="F:nucleic acid binding"/>
    <property type="evidence" value="ECO:0007669"/>
    <property type="project" value="InterPro"/>
</dbReference>
<dbReference type="PANTHER" id="PTHR20923:SF1">
    <property type="entry name" value="G PATCH DOMAIN AND ANKYRIN REPEAT-CONTAINING PROTEIN 1"/>
    <property type="match status" value="1"/>
</dbReference>